<reference evidence="2 3" key="1">
    <citation type="journal article" date="2015" name="PLoS ONE">
        <title>A universal mariner transposon system for forward genetic studies in the genus clostridium.</title>
        <authorList>
            <person name="Zhang Y."/>
            <person name="Grosse-Honebrink A."/>
            <person name="Minton N.P."/>
        </authorList>
    </citation>
    <scope>NUCLEOTIDE SEQUENCE [LARGE SCALE GENOMIC DNA]</scope>
    <source>
        <strain evidence="2 3">NCIMB 10696</strain>
    </source>
</reference>
<dbReference type="Pfam" id="PF26154">
    <property type="entry name" value="DUF8042"/>
    <property type="match status" value="1"/>
</dbReference>
<dbReference type="GeneID" id="92939441"/>
<dbReference type="RefSeq" id="WP_033060725.1">
    <property type="nucleotide sequence ID" value="NZ_CP009225.1"/>
</dbReference>
<evidence type="ECO:0000313" key="2">
    <source>
        <dbReference type="EMBL" id="AKC63522.1"/>
    </source>
</evidence>
<protein>
    <recommendedName>
        <fullName evidence="1">DUF8042 domain-containing protein</fullName>
    </recommendedName>
</protein>
<organism evidence="2 3">
    <name type="scientific">Clostridium sporogenes</name>
    <dbReference type="NCBI Taxonomy" id="1509"/>
    <lineage>
        <taxon>Bacteria</taxon>
        <taxon>Bacillati</taxon>
        <taxon>Bacillota</taxon>
        <taxon>Clostridia</taxon>
        <taxon>Eubacteriales</taxon>
        <taxon>Clostridiaceae</taxon>
        <taxon>Clostridium</taxon>
    </lineage>
</organism>
<gene>
    <name evidence="2" type="ORF">CLSPO_c28020</name>
</gene>
<dbReference type="AlphaFoldDB" id="A0A7U4LNN2"/>
<accession>A0A7U4LNN2</accession>
<evidence type="ECO:0000313" key="3">
    <source>
        <dbReference type="Proteomes" id="UP000033052"/>
    </source>
</evidence>
<dbReference type="InterPro" id="IPR058355">
    <property type="entry name" value="DUF8042"/>
</dbReference>
<dbReference type="Proteomes" id="UP000033052">
    <property type="component" value="Chromosome"/>
</dbReference>
<proteinExistence type="predicted"/>
<name>A0A7U4LNN2_CLOSG</name>
<sequence length="120" mass="14343">MEKSIEEQQFEVLQSADEYIVKLINGINMYMSNIKEREYDEALNLLSYILEGIDWLNEVVRLTKDIQKENMDEELMKKQLEKISEYLNIEDYDRISKLLYEGILPLLNTWKDVIKKSIAF</sequence>
<feature type="domain" description="DUF8042" evidence="1">
    <location>
        <begin position="7"/>
        <end position="118"/>
    </location>
</feature>
<dbReference type="EMBL" id="CP009225">
    <property type="protein sequence ID" value="AKC63522.1"/>
    <property type="molecule type" value="Genomic_DNA"/>
</dbReference>
<dbReference type="KEGG" id="cld:CLSPO_c28020"/>
<evidence type="ECO:0000259" key="1">
    <source>
        <dbReference type="Pfam" id="PF26154"/>
    </source>
</evidence>